<dbReference type="PANTHER" id="PTHR24320:SF236">
    <property type="entry name" value="SHORT-CHAIN DEHYDROGENASE-RELATED"/>
    <property type="match status" value="1"/>
</dbReference>
<dbReference type="InterPro" id="IPR002347">
    <property type="entry name" value="SDR_fam"/>
</dbReference>
<reference evidence="4 5" key="1">
    <citation type="submission" date="2017-12" db="EMBL/GenBank/DDBJ databases">
        <title>Comparative genomics of Botrytis spp.</title>
        <authorList>
            <person name="Valero-Jimenez C.A."/>
            <person name="Tapia P."/>
            <person name="Veloso J."/>
            <person name="Silva-Moreno E."/>
            <person name="Staats M."/>
            <person name="Valdes J.H."/>
            <person name="Van Kan J.A.L."/>
        </authorList>
    </citation>
    <scope>NUCLEOTIDE SEQUENCE [LARGE SCALE GENOMIC DNA]</scope>
    <source>
        <strain evidence="4 5">Bt9001</strain>
    </source>
</reference>
<gene>
    <name evidence="4" type="ORF">BTUL_0015g00810</name>
</gene>
<evidence type="ECO:0000256" key="2">
    <source>
        <dbReference type="ARBA" id="ARBA00022857"/>
    </source>
</evidence>
<comment type="similarity">
    <text evidence="1">Belongs to the short-chain dehydrogenases/reductases (SDR) family.</text>
</comment>
<dbReference type="SUPFAM" id="SSF51735">
    <property type="entry name" value="NAD(P)-binding Rossmann-fold domains"/>
    <property type="match status" value="1"/>
</dbReference>
<dbReference type="Gene3D" id="3.40.50.720">
    <property type="entry name" value="NAD(P)-binding Rossmann-like Domain"/>
    <property type="match status" value="1"/>
</dbReference>
<proteinExistence type="inferred from homology"/>
<dbReference type="Pfam" id="PF13738">
    <property type="entry name" value="Pyr_redox_3"/>
    <property type="match status" value="1"/>
</dbReference>
<evidence type="ECO:0000313" key="4">
    <source>
        <dbReference type="EMBL" id="TGO17745.1"/>
    </source>
</evidence>
<evidence type="ECO:0000313" key="5">
    <source>
        <dbReference type="Proteomes" id="UP000297777"/>
    </source>
</evidence>
<evidence type="ECO:0008006" key="6">
    <source>
        <dbReference type="Google" id="ProtNLM"/>
    </source>
</evidence>
<dbReference type="InterPro" id="IPR036291">
    <property type="entry name" value="NAD(P)-bd_dom_sf"/>
</dbReference>
<dbReference type="Pfam" id="PF00106">
    <property type="entry name" value="adh_short"/>
    <property type="match status" value="1"/>
</dbReference>
<name>A0A4Z1EZT9_9HELO</name>
<dbReference type="Gene3D" id="3.50.50.60">
    <property type="entry name" value="FAD/NAD(P)-binding domain"/>
    <property type="match status" value="2"/>
</dbReference>
<dbReference type="OrthoDB" id="2915840at2759"/>
<dbReference type="PRINTS" id="PR00081">
    <property type="entry name" value="GDHRDH"/>
</dbReference>
<protein>
    <recommendedName>
        <fullName evidence="6">L-ornithine N(5)-oxygenase</fullName>
    </recommendedName>
</protein>
<dbReference type="EMBL" id="PQXH01000015">
    <property type="protein sequence ID" value="TGO17745.1"/>
    <property type="molecule type" value="Genomic_DNA"/>
</dbReference>
<evidence type="ECO:0000256" key="3">
    <source>
        <dbReference type="ARBA" id="ARBA00023002"/>
    </source>
</evidence>
<dbReference type="PANTHER" id="PTHR24320">
    <property type="entry name" value="RETINOL DEHYDROGENASE"/>
    <property type="match status" value="1"/>
</dbReference>
<dbReference type="Proteomes" id="UP000297777">
    <property type="component" value="Unassembled WGS sequence"/>
</dbReference>
<accession>A0A4Z1EZT9</accession>
<dbReference type="InterPro" id="IPR036188">
    <property type="entry name" value="FAD/NAD-bd_sf"/>
</dbReference>
<evidence type="ECO:0000256" key="1">
    <source>
        <dbReference type="ARBA" id="ARBA00006484"/>
    </source>
</evidence>
<dbReference type="AlphaFoldDB" id="A0A4Z1EZT9"/>
<keyword evidence="5" id="KW-1185">Reference proteome</keyword>
<keyword evidence="3" id="KW-0560">Oxidoreductase</keyword>
<comment type="caution">
    <text evidence="4">The sequence shown here is derived from an EMBL/GenBank/DDBJ whole genome shotgun (WGS) entry which is preliminary data.</text>
</comment>
<organism evidence="4 5">
    <name type="scientific">Botrytis tulipae</name>
    <dbReference type="NCBI Taxonomy" id="87230"/>
    <lineage>
        <taxon>Eukaryota</taxon>
        <taxon>Fungi</taxon>
        <taxon>Dikarya</taxon>
        <taxon>Ascomycota</taxon>
        <taxon>Pezizomycotina</taxon>
        <taxon>Leotiomycetes</taxon>
        <taxon>Helotiales</taxon>
        <taxon>Sclerotiniaceae</taxon>
        <taxon>Botrytis</taxon>
    </lineage>
</organism>
<dbReference type="SUPFAM" id="SSF51905">
    <property type="entry name" value="FAD/NAD(P)-binding domain"/>
    <property type="match status" value="1"/>
</dbReference>
<dbReference type="GO" id="GO:0016491">
    <property type="term" value="F:oxidoreductase activity"/>
    <property type="evidence" value="ECO:0007669"/>
    <property type="project" value="UniProtKB-KW"/>
</dbReference>
<sequence>MGNIFSQFYFIPSASLTEKNTPDQTGRVFLVTGGYAGVGFQLCKILYAHNATVWIAGRSESKAQNAISLIKEESPKSSGSIQFLQIDLADLSSIKPAVKQFTSQQQRLDVLVNNAGVMYPPKGSTSAQGHELQVATNCLGHYLLYQLLLPLLTNTVASSPTGSVRVAWAASIAIHVDSPPTGILLNDDGSLKDVGVTANYSQTKVGNVFLARECAKTTPQTGVVHTAFNPGNLRTELQRHWTGLASKITDKFIVYPPVYGAYTELWAAIAPEVTPEKSGAYIYPWGRFGSLPSGIESSITGESGISAKFVDWCGISGICASKYFLEFHPEARLVIIDRDSCVGGTWNARRGYDSFWTQWMVGTAEFSDQEMSRPPDEDLYKEFFKAKHTTKYLESYIDTHKYDGKTLRDRIRFSVEVRSVSKKDGYWTVLASDRGNGQQQHTFKTPKLIVASGLTSIPNMPSLQGKESFEGQILHHEDFGSSDVLTSAKQNITILGAGKSSADMVYEAVKAGKQVSWVLKATNTTGPGFFVSPDGKGPYKNAFEISLTRIAATFTPSFLNGMNVWTKLLHSSEYGVKMMKGFWGTVDADARKSAKFQRKCLQNFDKLEPSSPLFWQNCAAGLLNHSDFFDTVAENVRIFVGDIEGLKSNSLLLKTGEEIASDAILCGTGWVPSLQYFTQAQCQEFGLPHILDHGEAKDEHAHWANLEAEADLQVLATFPQLQSPPDHYQKTATHTPYRLYRHIVPISESSSNEKDDRSIVFLGQVVVGNYFPTLECQSLWAVAYLDGKLDLPGKKEQEKDVALFTAWSRRRYLSNGQQGNNLTFDFIGYIDALLKDLGLTSHRKGWFKDLFAAMWAKDLGSLQAEFSKKFKYDNTVKSI</sequence>
<keyword evidence="2" id="KW-0521">NADP</keyword>